<organism evidence="1">
    <name type="scientific">Palpitomonas bilix</name>
    <dbReference type="NCBI Taxonomy" id="652834"/>
    <lineage>
        <taxon>Eukaryota</taxon>
        <taxon>Eukaryota incertae sedis</taxon>
    </lineage>
</organism>
<protein>
    <submittedName>
        <fullName evidence="1">Uncharacterized protein</fullName>
    </submittedName>
</protein>
<dbReference type="AlphaFoldDB" id="A0A7S3DBM8"/>
<name>A0A7S3DBM8_9EUKA</name>
<sequence length="111" mass="12862">MSLSQAAPTHIPMLLFEGDFRFFWTCRFGGLKLETSFATMQTPKHRLHVCLYFCSSTSLRKIVARKQTALVEYECPSSCHTFLFGVLESWSAHLPNFTYVFRLEIHKAQHT</sequence>
<accession>A0A7S3DBM8</accession>
<dbReference type="EMBL" id="HBIB01022276">
    <property type="protein sequence ID" value="CAE0252301.1"/>
    <property type="molecule type" value="Transcribed_RNA"/>
</dbReference>
<evidence type="ECO:0000313" key="2">
    <source>
        <dbReference type="EMBL" id="CAE0252301.1"/>
    </source>
</evidence>
<dbReference type="EMBL" id="HBIB01022275">
    <property type="protein sequence ID" value="CAE0252300.1"/>
    <property type="molecule type" value="Transcribed_RNA"/>
</dbReference>
<evidence type="ECO:0000313" key="1">
    <source>
        <dbReference type="EMBL" id="CAE0252300.1"/>
    </source>
</evidence>
<proteinExistence type="predicted"/>
<gene>
    <name evidence="1" type="ORF">PBIL07802_LOCUS14527</name>
    <name evidence="2" type="ORF">PBIL07802_LOCUS14528</name>
</gene>
<reference evidence="1" key="1">
    <citation type="submission" date="2021-01" db="EMBL/GenBank/DDBJ databases">
        <authorList>
            <person name="Corre E."/>
            <person name="Pelletier E."/>
            <person name="Niang G."/>
            <person name="Scheremetjew M."/>
            <person name="Finn R."/>
            <person name="Kale V."/>
            <person name="Holt S."/>
            <person name="Cochrane G."/>
            <person name="Meng A."/>
            <person name="Brown T."/>
            <person name="Cohen L."/>
        </authorList>
    </citation>
    <scope>NUCLEOTIDE SEQUENCE</scope>
    <source>
        <strain evidence="1">NIES-2562</strain>
    </source>
</reference>